<dbReference type="Gene3D" id="3.40.30.10">
    <property type="entry name" value="Glutaredoxin"/>
    <property type="match status" value="1"/>
</dbReference>
<dbReference type="InterPro" id="IPR013766">
    <property type="entry name" value="Thioredoxin_domain"/>
</dbReference>
<dbReference type="GO" id="GO:0005737">
    <property type="term" value="C:cytoplasm"/>
    <property type="evidence" value="ECO:0007669"/>
    <property type="project" value="TreeGrafter"/>
</dbReference>
<evidence type="ECO:0000313" key="2">
    <source>
        <dbReference type="EMBL" id="OMJ74482.1"/>
    </source>
</evidence>
<dbReference type="InterPro" id="IPR011990">
    <property type="entry name" value="TPR-like_helical_dom_sf"/>
</dbReference>
<accession>A0A1R2BCH8</accession>
<protein>
    <recommendedName>
        <fullName evidence="1">Thioredoxin domain-containing protein</fullName>
    </recommendedName>
</protein>
<sequence length="312" mass="36165">MLRRAFSRLEILSLADWKTHVLDSKVPVLAHFVADWSEKSEKLKAQLDGHSANTHWNIAEINADSLPLLTKAIDIQTIPTIYLIHKGQSLSCYKGEIKEKVFKSLIHKIKLLSGEWSEEELTQNLINEAYNFLIKKNCDEAIELYTEAHNILQTKEKYELTCWVGLAKAHFTREDYESAEFFIDKIRRKYSSTLSKNKEIQDLLAGLMKIIGDKREGNKYKEYYEVIKGLNHDVFEDPYNNEKHAKIAIAHYHYGFIEEGIKKALQIIDSEGSLTGNGYKVLMEIVNDLGNDNQYVKDLQPKLQMIHRKYRS</sequence>
<reference evidence="2 3" key="1">
    <citation type="submission" date="2016-11" db="EMBL/GenBank/DDBJ databases">
        <title>The macronuclear genome of Stentor coeruleus: a giant cell with tiny introns.</title>
        <authorList>
            <person name="Slabodnick M."/>
            <person name="Ruby J.G."/>
            <person name="Reiff S.B."/>
            <person name="Swart E.C."/>
            <person name="Gosai S."/>
            <person name="Prabakaran S."/>
            <person name="Witkowska E."/>
            <person name="Larue G.E."/>
            <person name="Fisher S."/>
            <person name="Freeman R.M."/>
            <person name="Gunawardena J."/>
            <person name="Chu W."/>
            <person name="Stover N.A."/>
            <person name="Gregory B.D."/>
            <person name="Nowacki M."/>
            <person name="Derisi J."/>
            <person name="Roy S.W."/>
            <person name="Marshall W.F."/>
            <person name="Sood P."/>
        </authorList>
    </citation>
    <scope>NUCLEOTIDE SEQUENCE [LARGE SCALE GENOMIC DNA]</scope>
    <source>
        <strain evidence="2">WM001</strain>
    </source>
</reference>
<gene>
    <name evidence="2" type="ORF">SteCoe_26584</name>
</gene>
<dbReference type="Gene3D" id="1.25.40.10">
    <property type="entry name" value="Tetratricopeptide repeat domain"/>
    <property type="match status" value="1"/>
</dbReference>
<evidence type="ECO:0000313" key="3">
    <source>
        <dbReference type="Proteomes" id="UP000187209"/>
    </source>
</evidence>
<dbReference type="Proteomes" id="UP000187209">
    <property type="component" value="Unassembled WGS sequence"/>
</dbReference>
<dbReference type="GO" id="GO:0006950">
    <property type="term" value="P:response to stress"/>
    <property type="evidence" value="ECO:0007669"/>
    <property type="project" value="UniProtKB-ARBA"/>
</dbReference>
<comment type="caution">
    <text evidence="2">The sequence shown here is derived from an EMBL/GenBank/DDBJ whole genome shotgun (WGS) entry which is preliminary data.</text>
</comment>
<dbReference type="Pfam" id="PF00085">
    <property type="entry name" value="Thioredoxin"/>
    <property type="match status" value="1"/>
</dbReference>
<proteinExistence type="predicted"/>
<keyword evidence="3" id="KW-1185">Reference proteome</keyword>
<dbReference type="OrthoDB" id="19690at2759"/>
<dbReference type="EMBL" id="MPUH01000748">
    <property type="protein sequence ID" value="OMJ74482.1"/>
    <property type="molecule type" value="Genomic_DNA"/>
</dbReference>
<organism evidence="2 3">
    <name type="scientific">Stentor coeruleus</name>
    <dbReference type="NCBI Taxonomy" id="5963"/>
    <lineage>
        <taxon>Eukaryota</taxon>
        <taxon>Sar</taxon>
        <taxon>Alveolata</taxon>
        <taxon>Ciliophora</taxon>
        <taxon>Postciliodesmatophora</taxon>
        <taxon>Heterotrichea</taxon>
        <taxon>Heterotrichida</taxon>
        <taxon>Stentoridae</taxon>
        <taxon>Stentor</taxon>
    </lineage>
</organism>
<dbReference type="PANTHER" id="PTHR45663:SF11">
    <property type="entry name" value="GEO12009P1"/>
    <property type="match status" value="1"/>
</dbReference>
<feature type="domain" description="Thioredoxin" evidence="1">
    <location>
        <begin position="12"/>
        <end position="106"/>
    </location>
</feature>
<evidence type="ECO:0000259" key="1">
    <source>
        <dbReference type="Pfam" id="PF00085"/>
    </source>
</evidence>
<name>A0A1R2BCH8_9CILI</name>
<dbReference type="PANTHER" id="PTHR45663">
    <property type="entry name" value="GEO12009P1"/>
    <property type="match status" value="1"/>
</dbReference>
<dbReference type="GO" id="GO:0015035">
    <property type="term" value="F:protein-disulfide reductase activity"/>
    <property type="evidence" value="ECO:0007669"/>
    <property type="project" value="TreeGrafter"/>
</dbReference>
<dbReference type="AlphaFoldDB" id="A0A1R2BCH8"/>
<dbReference type="SUPFAM" id="SSF52833">
    <property type="entry name" value="Thioredoxin-like"/>
    <property type="match status" value="1"/>
</dbReference>
<dbReference type="SUPFAM" id="SSF48452">
    <property type="entry name" value="TPR-like"/>
    <property type="match status" value="1"/>
</dbReference>
<dbReference type="InterPro" id="IPR036249">
    <property type="entry name" value="Thioredoxin-like_sf"/>
</dbReference>